<dbReference type="Proteomes" id="UP000053424">
    <property type="component" value="Unassembled WGS sequence"/>
</dbReference>
<proteinExistence type="predicted"/>
<keyword evidence="2" id="KW-1185">Reference proteome</keyword>
<protein>
    <submittedName>
        <fullName evidence="1">Uncharacterized protein</fullName>
    </submittedName>
</protein>
<name>A0A0C3CIW0_HEBCY</name>
<sequence length="134" mass="15571">MEIENFILVLWKLRSIQSGWAEARLRYLREVGWVQVGILHNAPSDSQFQKKVEIMQLFYPTYALPYLDAFMYFSRSVNDSDPGILPVIISTIADLSVSLNDIPNSKRDFLFYHASYYAKSLRSLRFSKPITMPI</sequence>
<dbReference type="EMBL" id="KN831775">
    <property type="protein sequence ID" value="KIM43606.1"/>
    <property type="molecule type" value="Genomic_DNA"/>
</dbReference>
<evidence type="ECO:0000313" key="1">
    <source>
        <dbReference type="EMBL" id="KIM43606.1"/>
    </source>
</evidence>
<gene>
    <name evidence="1" type="ORF">M413DRAFT_9604</name>
</gene>
<dbReference type="AlphaFoldDB" id="A0A0C3CIW0"/>
<dbReference type="HOGENOM" id="CLU_1896482_0_0_1"/>
<organism evidence="1 2">
    <name type="scientific">Hebeloma cylindrosporum</name>
    <dbReference type="NCBI Taxonomy" id="76867"/>
    <lineage>
        <taxon>Eukaryota</taxon>
        <taxon>Fungi</taxon>
        <taxon>Dikarya</taxon>
        <taxon>Basidiomycota</taxon>
        <taxon>Agaricomycotina</taxon>
        <taxon>Agaricomycetes</taxon>
        <taxon>Agaricomycetidae</taxon>
        <taxon>Agaricales</taxon>
        <taxon>Agaricineae</taxon>
        <taxon>Hymenogastraceae</taxon>
        <taxon>Hebeloma</taxon>
    </lineage>
</organism>
<reference evidence="2" key="2">
    <citation type="submission" date="2015-01" db="EMBL/GenBank/DDBJ databases">
        <title>Evolutionary Origins and Diversification of the Mycorrhizal Mutualists.</title>
        <authorList>
            <consortium name="DOE Joint Genome Institute"/>
            <consortium name="Mycorrhizal Genomics Consortium"/>
            <person name="Kohler A."/>
            <person name="Kuo A."/>
            <person name="Nagy L.G."/>
            <person name="Floudas D."/>
            <person name="Copeland A."/>
            <person name="Barry K.W."/>
            <person name="Cichocki N."/>
            <person name="Veneault-Fourrey C."/>
            <person name="LaButti K."/>
            <person name="Lindquist E.A."/>
            <person name="Lipzen A."/>
            <person name="Lundell T."/>
            <person name="Morin E."/>
            <person name="Murat C."/>
            <person name="Riley R."/>
            <person name="Ohm R."/>
            <person name="Sun H."/>
            <person name="Tunlid A."/>
            <person name="Henrissat B."/>
            <person name="Grigoriev I.V."/>
            <person name="Hibbett D.S."/>
            <person name="Martin F."/>
        </authorList>
    </citation>
    <scope>NUCLEOTIDE SEQUENCE [LARGE SCALE GENOMIC DNA]</scope>
    <source>
        <strain evidence="2">h7</strain>
    </source>
</reference>
<reference evidence="1 2" key="1">
    <citation type="submission" date="2014-04" db="EMBL/GenBank/DDBJ databases">
        <authorList>
            <consortium name="DOE Joint Genome Institute"/>
            <person name="Kuo A."/>
            <person name="Gay G."/>
            <person name="Dore J."/>
            <person name="Kohler A."/>
            <person name="Nagy L.G."/>
            <person name="Floudas D."/>
            <person name="Copeland A."/>
            <person name="Barry K.W."/>
            <person name="Cichocki N."/>
            <person name="Veneault-Fourrey C."/>
            <person name="LaButti K."/>
            <person name="Lindquist E.A."/>
            <person name="Lipzen A."/>
            <person name="Lundell T."/>
            <person name="Morin E."/>
            <person name="Murat C."/>
            <person name="Sun H."/>
            <person name="Tunlid A."/>
            <person name="Henrissat B."/>
            <person name="Grigoriev I.V."/>
            <person name="Hibbett D.S."/>
            <person name="Martin F."/>
            <person name="Nordberg H.P."/>
            <person name="Cantor M.N."/>
            <person name="Hua S.X."/>
        </authorList>
    </citation>
    <scope>NUCLEOTIDE SEQUENCE [LARGE SCALE GENOMIC DNA]</scope>
    <source>
        <strain evidence="2">h7</strain>
    </source>
</reference>
<accession>A0A0C3CIW0</accession>
<evidence type="ECO:0000313" key="2">
    <source>
        <dbReference type="Proteomes" id="UP000053424"/>
    </source>
</evidence>